<evidence type="ECO:0000313" key="1">
    <source>
        <dbReference type="EMBL" id="NDY90239.1"/>
    </source>
</evidence>
<feature type="non-terminal residue" evidence="1">
    <location>
        <position position="1"/>
    </location>
</feature>
<evidence type="ECO:0000313" key="2">
    <source>
        <dbReference type="Proteomes" id="UP000484255"/>
    </source>
</evidence>
<dbReference type="Proteomes" id="UP000484255">
    <property type="component" value="Unassembled WGS sequence"/>
</dbReference>
<sequence>PAASAPAASAPSGAAPAAAAPVWIAGEPVSAAELWFWLRFADRHQRAQAHPSAAPGPAAAITPAEAARLSQTAVDLARQSSALRAQAAAQGVALTPSDLAPLQQEWDRQRRLYGSVEYRRIVMRMYGAETVMQDLARTDLLGQRLFARLYGERGERCPDAAVADYIHQAGLQHLQYVRVAPGPGAAVQARLQRLQDLARQLRQADDPDALMEQAIATLGEDEAMLQEPQGRVVGAGVLPAAVEAAYQALADGQSSGVVHTPQGAYLLRRLPLHGEVIQGATGKTLRYWAAYNGLFKPQVAAWAQALPVVESPTWQTLDVARLLR</sequence>
<organism evidence="1 2">
    <name type="scientific">Ideonella livida</name>
    <dbReference type="NCBI Taxonomy" id="2707176"/>
    <lineage>
        <taxon>Bacteria</taxon>
        <taxon>Pseudomonadati</taxon>
        <taxon>Pseudomonadota</taxon>
        <taxon>Betaproteobacteria</taxon>
        <taxon>Burkholderiales</taxon>
        <taxon>Sphaerotilaceae</taxon>
        <taxon>Ideonella</taxon>
    </lineage>
</organism>
<dbReference type="AlphaFoldDB" id="A0A7C9TH14"/>
<dbReference type="EMBL" id="JAAGOH010000003">
    <property type="protein sequence ID" value="NDY90239.1"/>
    <property type="molecule type" value="Genomic_DNA"/>
</dbReference>
<gene>
    <name evidence="1" type="ORF">G3A44_03415</name>
</gene>
<name>A0A7C9TH14_9BURK</name>
<protein>
    <submittedName>
        <fullName evidence="1">Uncharacterized protein</fullName>
    </submittedName>
</protein>
<accession>A0A7C9TH14</accession>
<reference evidence="1 2" key="1">
    <citation type="submission" date="2020-02" db="EMBL/GenBank/DDBJ databases">
        <title>Ideonella bacterium strain TBM-1.</title>
        <authorList>
            <person name="Chen W.-M."/>
        </authorList>
    </citation>
    <scope>NUCLEOTIDE SEQUENCE [LARGE SCALE GENOMIC DNA]</scope>
    <source>
        <strain evidence="1 2">TBM-1</strain>
    </source>
</reference>
<keyword evidence="2" id="KW-1185">Reference proteome</keyword>
<proteinExistence type="predicted"/>
<comment type="caution">
    <text evidence="1">The sequence shown here is derived from an EMBL/GenBank/DDBJ whole genome shotgun (WGS) entry which is preliminary data.</text>
</comment>